<proteinExistence type="predicted"/>
<gene>
    <name evidence="1" type="ORF">BACUNI_04382</name>
</gene>
<dbReference type="AlphaFoldDB" id="A0ABC9N576"/>
<name>A0ABC9N576_BACUC</name>
<organism evidence="1 2">
    <name type="scientific">Bacteroides uniformis (strain ATCC 8492 / DSM 6597 / CCUG 4942 / CIP 103695 / JCM 5828 / KCTC 5204 / NCTC 13054 / VPI 0061)</name>
    <dbReference type="NCBI Taxonomy" id="411479"/>
    <lineage>
        <taxon>Bacteria</taxon>
        <taxon>Pseudomonadati</taxon>
        <taxon>Bacteroidota</taxon>
        <taxon>Bacteroidia</taxon>
        <taxon>Bacteroidales</taxon>
        <taxon>Bacteroidaceae</taxon>
        <taxon>Bacteroides</taxon>
    </lineage>
</organism>
<accession>A0ABC9N576</accession>
<evidence type="ECO:0000313" key="2">
    <source>
        <dbReference type="Proteomes" id="UP000004110"/>
    </source>
</evidence>
<sequence length="43" mass="5363">MIFPVNSIVFFLNDAAKLQFFRNMRRIFGCFFLLFLCRREFFF</sequence>
<comment type="caution">
    <text evidence="1">The sequence shown here is derived from an EMBL/GenBank/DDBJ whole genome shotgun (WGS) entry which is preliminary data.</text>
</comment>
<reference evidence="1" key="2">
    <citation type="submission" date="2013-11" db="EMBL/GenBank/DDBJ databases">
        <title>Draft genome sequence of Bacteroides uniformis (ATCC 8492).</title>
        <authorList>
            <person name="Sudarsanam P."/>
            <person name="Ley R."/>
            <person name="Guruge J."/>
            <person name="Turnbaugh P.J."/>
            <person name="Mahowald M."/>
            <person name="Liep D."/>
            <person name="Gordon J."/>
        </authorList>
    </citation>
    <scope>NUCLEOTIDE SEQUENCE</scope>
    <source>
        <strain evidence="1">ATCC 8492</strain>
    </source>
</reference>
<dbReference type="EMBL" id="AAYH02000049">
    <property type="protein sequence ID" value="EDO51833.1"/>
    <property type="molecule type" value="Genomic_DNA"/>
</dbReference>
<keyword evidence="2" id="KW-1185">Reference proteome</keyword>
<protein>
    <submittedName>
        <fullName evidence="1">Uncharacterized protein</fullName>
    </submittedName>
</protein>
<evidence type="ECO:0000313" key="1">
    <source>
        <dbReference type="EMBL" id="EDO51833.1"/>
    </source>
</evidence>
<dbReference type="Proteomes" id="UP000004110">
    <property type="component" value="Unassembled WGS sequence"/>
</dbReference>
<reference evidence="1" key="1">
    <citation type="submission" date="2007-06" db="EMBL/GenBank/DDBJ databases">
        <authorList>
            <person name="Fulton L."/>
            <person name="Clifton S."/>
            <person name="Fulton B."/>
            <person name="Xu J."/>
            <person name="Minx P."/>
            <person name="Pepin K.H."/>
            <person name="Johnson M."/>
            <person name="Thiruvilangam P."/>
            <person name="Bhonagiri V."/>
            <person name="Nash W.E."/>
            <person name="Mardis E.R."/>
            <person name="Wilson R.K."/>
        </authorList>
    </citation>
    <scope>NUCLEOTIDE SEQUENCE [LARGE SCALE GENOMIC DNA]</scope>
    <source>
        <strain evidence="1">ATCC 8492</strain>
    </source>
</reference>